<dbReference type="SUPFAM" id="SSF53335">
    <property type="entry name" value="S-adenosyl-L-methionine-dependent methyltransferases"/>
    <property type="match status" value="1"/>
</dbReference>
<dbReference type="GO" id="GO:0016137">
    <property type="term" value="P:glycoside metabolic process"/>
    <property type="evidence" value="ECO:0007669"/>
    <property type="project" value="UniProtKB-ARBA"/>
</dbReference>
<dbReference type="Gene3D" id="3.40.50.150">
    <property type="entry name" value="Vaccinia Virus protein VP39"/>
    <property type="match status" value="1"/>
</dbReference>
<dbReference type="EMBL" id="RBIR01000003">
    <property type="protein sequence ID" value="RKR19853.1"/>
    <property type="molecule type" value="Genomic_DNA"/>
</dbReference>
<dbReference type="InterPro" id="IPR024078">
    <property type="entry name" value="LmbE-like_dom_sf"/>
</dbReference>
<dbReference type="Gene3D" id="3.40.50.10320">
    <property type="entry name" value="LmbE-like"/>
    <property type="match status" value="1"/>
</dbReference>
<evidence type="ECO:0000256" key="1">
    <source>
        <dbReference type="ARBA" id="ARBA00022833"/>
    </source>
</evidence>
<comment type="caution">
    <text evidence="3">The sequence shown here is derived from an EMBL/GenBank/DDBJ whole genome shotgun (WGS) entry which is preliminary data.</text>
</comment>
<dbReference type="Proteomes" id="UP000276055">
    <property type="component" value="Unassembled WGS sequence"/>
</dbReference>
<dbReference type="PANTHER" id="PTHR12993:SF29">
    <property type="entry name" value="BLR3841 PROTEIN"/>
    <property type="match status" value="1"/>
</dbReference>
<sequence length="512" mass="54011">MVSFTHNDPGTSEAAWAAGGAADLPELPLDDAELAGRAFIVLAAHPDDESLGAGGLLARLHAAGATVRVLLCTAGEASHPGSPTMTPEQLAAVRLREFGAALTHLLGDPEWQCLGLPDGKLGTHREQIRAAVLDAAADCGPAAGGIVLVAPLRSDGHTDHDVLGSVAAELSAAAGYALLEYPIWYWLWAAPGAPDTAEEPAAPDAPADRAGAWRGWFRLPLRPAEQRAKAAAMAAHVSQVAPLSGLPGDEVLLPADFLAHFERAWETFAWHPAHLPSVNVPAAEARSHDSSDGDDRGARRPYAAGDAEHLFDAVHAREEDPWGYTSSWYEQRKRSLTLAALPAGSYAAGLEIGCSIGTLSAELAPRCGSFLAVDASSTALDRAAKRLAHLPAARTLHLTVPNEWPDGSFDLIVVSEVGYYLSPAELGRLLDRIEASLLPGGTLVLCHWRHPVSGWELDGDAVHAATRKQLGWAGGGFYRERDFVLEVLLAPDTAQGAAPGAAPDRRTLERGR</sequence>
<evidence type="ECO:0000313" key="3">
    <source>
        <dbReference type="EMBL" id="RKR19853.1"/>
    </source>
</evidence>
<dbReference type="InterPro" id="IPR013217">
    <property type="entry name" value="Methyltransf_12"/>
</dbReference>
<dbReference type="OrthoDB" id="116799at2"/>
<accession>A0A495ETC3</accession>
<gene>
    <name evidence="3" type="ORF">C8D78_1664</name>
</gene>
<protein>
    <submittedName>
        <fullName evidence="3">LmbE family N-acetylglucosaminyl deacetylase</fullName>
    </submittedName>
</protein>
<evidence type="ECO:0000313" key="4">
    <source>
        <dbReference type="Proteomes" id="UP000276055"/>
    </source>
</evidence>
<dbReference type="SUPFAM" id="SSF102588">
    <property type="entry name" value="LmbE-like"/>
    <property type="match status" value="1"/>
</dbReference>
<name>A0A495ETC3_9MICC</name>
<keyword evidence="1" id="KW-0862">Zinc</keyword>
<dbReference type="InterPro" id="IPR003737">
    <property type="entry name" value="GlcNAc_PI_deacetylase-related"/>
</dbReference>
<dbReference type="AlphaFoldDB" id="A0A495ETC3"/>
<dbReference type="CDD" id="cd02440">
    <property type="entry name" value="AdoMet_MTases"/>
    <property type="match status" value="1"/>
</dbReference>
<proteinExistence type="predicted"/>
<dbReference type="PANTHER" id="PTHR12993">
    <property type="entry name" value="N-ACETYLGLUCOSAMINYL-PHOSPHATIDYLINOSITOL DE-N-ACETYLASE-RELATED"/>
    <property type="match status" value="1"/>
</dbReference>
<organism evidence="3 4">
    <name type="scientific">Arthrobacter oryzae</name>
    <dbReference type="NCBI Taxonomy" id="409290"/>
    <lineage>
        <taxon>Bacteria</taxon>
        <taxon>Bacillati</taxon>
        <taxon>Actinomycetota</taxon>
        <taxon>Actinomycetes</taxon>
        <taxon>Micrococcales</taxon>
        <taxon>Micrococcaceae</taxon>
        <taxon>Arthrobacter</taxon>
    </lineage>
</organism>
<evidence type="ECO:0000259" key="2">
    <source>
        <dbReference type="Pfam" id="PF08242"/>
    </source>
</evidence>
<reference evidence="3 4" key="1">
    <citation type="submission" date="2018-10" db="EMBL/GenBank/DDBJ databases">
        <title>Genomic Encyclopedia of Type Strains, Phase IV (KMG-IV): sequencing the most valuable type-strain genomes for metagenomic binning, comparative biology and taxonomic classification.</title>
        <authorList>
            <person name="Goeker M."/>
        </authorList>
    </citation>
    <scope>NUCLEOTIDE SEQUENCE [LARGE SCALE GENOMIC DNA]</scope>
    <source>
        <strain evidence="3 4">DSM 25586</strain>
    </source>
</reference>
<dbReference type="Pfam" id="PF02585">
    <property type="entry name" value="PIG-L"/>
    <property type="match status" value="1"/>
</dbReference>
<feature type="domain" description="Methyltransferase type 12" evidence="2">
    <location>
        <begin position="350"/>
        <end position="443"/>
    </location>
</feature>
<dbReference type="RefSeq" id="WP_120952180.1">
    <property type="nucleotide sequence ID" value="NZ_RBIR01000003.1"/>
</dbReference>
<dbReference type="GO" id="GO:0016811">
    <property type="term" value="F:hydrolase activity, acting on carbon-nitrogen (but not peptide) bonds, in linear amides"/>
    <property type="evidence" value="ECO:0007669"/>
    <property type="project" value="TreeGrafter"/>
</dbReference>
<dbReference type="Pfam" id="PF08242">
    <property type="entry name" value="Methyltransf_12"/>
    <property type="match status" value="1"/>
</dbReference>
<dbReference type="InterPro" id="IPR029063">
    <property type="entry name" value="SAM-dependent_MTases_sf"/>
</dbReference>